<evidence type="ECO:0000256" key="2">
    <source>
        <dbReference type="SAM" id="MobiDB-lite"/>
    </source>
</evidence>
<dbReference type="PANTHER" id="PTHR24305">
    <property type="entry name" value="CYTOCHROME P450"/>
    <property type="match status" value="1"/>
</dbReference>
<dbReference type="InterPro" id="IPR001128">
    <property type="entry name" value="Cyt_P450"/>
</dbReference>
<evidence type="ECO:0000256" key="1">
    <source>
        <dbReference type="ARBA" id="ARBA00010617"/>
    </source>
</evidence>
<dbReference type="Pfam" id="PF00067">
    <property type="entry name" value="p450"/>
    <property type="match status" value="2"/>
</dbReference>
<reference evidence="4 5" key="1">
    <citation type="submission" date="2021-11" db="EMBL/GenBank/DDBJ databases">
        <title>Black yeast isolated from Biological Soil Crust.</title>
        <authorList>
            <person name="Kurbessoian T."/>
        </authorList>
    </citation>
    <scope>NUCLEOTIDE SEQUENCE [LARGE SCALE GENOMIC DNA]</scope>
    <source>
        <strain evidence="4 5">CCFEE 5522</strain>
    </source>
</reference>
<dbReference type="GO" id="GO:0020037">
    <property type="term" value="F:heme binding"/>
    <property type="evidence" value="ECO:0007669"/>
    <property type="project" value="InterPro"/>
</dbReference>
<keyword evidence="3" id="KW-0812">Transmembrane</keyword>
<organism evidence="4 5">
    <name type="scientific">Oleoguttula mirabilis</name>
    <dbReference type="NCBI Taxonomy" id="1507867"/>
    <lineage>
        <taxon>Eukaryota</taxon>
        <taxon>Fungi</taxon>
        <taxon>Dikarya</taxon>
        <taxon>Ascomycota</taxon>
        <taxon>Pezizomycotina</taxon>
        <taxon>Dothideomycetes</taxon>
        <taxon>Dothideomycetidae</taxon>
        <taxon>Mycosphaerellales</taxon>
        <taxon>Teratosphaeriaceae</taxon>
        <taxon>Oleoguttula</taxon>
    </lineage>
</organism>
<dbReference type="SUPFAM" id="SSF48264">
    <property type="entry name" value="Cytochrome P450"/>
    <property type="match status" value="1"/>
</dbReference>
<evidence type="ECO:0000313" key="5">
    <source>
        <dbReference type="Proteomes" id="UP001324427"/>
    </source>
</evidence>
<dbReference type="EMBL" id="JAVFHQ010000007">
    <property type="protein sequence ID" value="KAK4548598.1"/>
    <property type="molecule type" value="Genomic_DNA"/>
</dbReference>
<comment type="similarity">
    <text evidence="1">Belongs to the cytochrome P450 family.</text>
</comment>
<accession>A0AAV9JSZ4</accession>
<protein>
    <recommendedName>
        <fullName evidence="6">Cytochrome P450</fullName>
    </recommendedName>
</protein>
<dbReference type="PANTHER" id="PTHR24305:SF166">
    <property type="entry name" value="CYTOCHROME P450 12A4, MITOCHONDRIAL-RELATED"/>
    <property type="match status" value="1"/>
</dbReference>
<dbReference type="GO" id="GO:0016705">
    <property type="term" value="F:oxidoreductase activity, acting on paired donors, with incorporation or reduction of molecular oxygen"/>
    <property type="evidence" value="ECO:0007669"/>
    <property type="project" value="InterPro"/>
</dbReference>
<evidence type="ECO:0000256" key="3">
    <source>
        <dbReference type="SAM" id="Phobius"/>
    </source>
</evidence>
<dbReference type="InterPro" id="IPR036396">
    <property type="entry name" value="Cyt_P450_sf"/>
</dbReference>
<dbReference type="Gene3D" id="1.10.630.10">
    <property type="entry name" value="Cytochrome P450"/>
    <property type="match status" value="1"/>
</dbReference>
<feature type="transmembrane region" description="Helical" evidence="3">
    <location>
        <begin position="6"/>
        <end position="28"/>
    </location>
</feature>
<gene>
    <name evidence="4" type="ORF">LTR36_009508</name>
</gene>
<dbReference type="InterPro" id="IPR050121">
    <property type="entry name" value="Cytochrome_P450_monoxygenase"/>
</dbReference>
<evidence type="ECO:0000313" key="4">
    <source>
        <dbReference type="EMBL" id="KAK4548598.1"/>
    </source>
</evidence>
<dbReference type="AlphaFoldDB" id="A0AAV9JSZ4"/>
<proteinExistence type="inferred from homology"/>
<comment type="caution">
    <text evidence="4">The sequence shown here is derived from an EMBL/GenBank/DDBJ whole genome shotgun (WGS) entry which is preliminary data.</text>
</comment>
<feature type="compositionally biased region" description="Basic and acidic residues" evidence="2">
    <location>
        <begin position="463"/>
        <end position="479"/>
    </location>
</feature>
<dbReference type="GO" id="GO:0004497">
    <property type="term" value="F:monooxygenase activity"/>
    <property type="evidence" value="ECO:0007669"/>
    <property type="project" value="InterPro"/>
</dbReference>
<keyword evidence="3" id="KW-0472">Membrane</keyword>
<name>A0AAV9JSZ4_9PEZI</name>
<dbReference type="GO" id="GO:0005506">
    <property type="term" value="F:iron ion binding"/>
    <property type="evidence" value="ECO:0007669"/>
    <property type="project" value="InterPro"/>
</dbReference>
<keyword evidence="3" id="KW-1133">Transmembrane helix</keyword>
<sequence>MASQQLPWSLPVISIVGICLLAVGIGLYRLALPKPIPGIPYSVDSANRILGDVPDALKWHRERSEIFTFLTAQAVKHRSPIAQVFLRPFGKPWVILTDFREAQDIMTRRTREFDRSAFFGDLFFNLGPGNQVHMPTGDVWRAHRRLMADTMSNAFMNDVAGPQIYSSALVMINLWSEKMRLANGQSFDASVDVGKGALDAIWAATFGSEIGTTSEQLKLLSGLDESEVVKNADGAITFPSATDPEAFIAIMTLSNSVEIALNSPIPRLHHGLALKLMPSLVSARKVKDQLLKRHLDAAWERLQDNEKDDAVKSAMDLVVQREAIMAKKEGRAAQYDTQAVRDELFGFLVAGHETTATTICWGLKFLTKHQHTQQKLRSTLQAEFKRAWEDGDNPTVAEIVKSNIPYLDATLEETHRCGGTVSSNVRTALVNANILGHWIPKGTDVFMISSGPGYVDTPLQVDESERSRSSQDSKDKNGEWEVTDIGTFKPERWLVSTEKGDSQFDPRAGPALPFGAGPRRKLASLELKIIMTLIVWNFELKPTPPPLSSFAGLDKITHVPQQCYLQLATAR</sequence>
<keyword evidence="5" id="KW-1185">Reference proteome</keyword>
<feature type="region of interest" description="Disordered" evidence="2">
    <location>
        <begin position="457"/>
        <end position="480"/>
    </location>
</feature>
<dbReference type="Proteomes" id="UP001324427">
    <property type="component" value="Unassembled WGS sequence"/>
</dbReference>
<evidence type="ECO:0008006" key="6">
    <source>
        <dbReference type="Google" id="ProtNLM"/>
    </source>
</evidence>